<dbReference type="PRINTS" id="PR01875">
    <property type="entry name" value="ETOFAMILY"/>
</dbReference>
<dbReference type="AlphaFoldDB" id="A0AAJ7E1H3"/>
<keyword evidence="2" id="KW-0805">Transcription regulation</keyword>
<evidence type="ECO:0000256" key="5">
    <source>
        <dbReference type="SAM" id="MobiDB-lite"/>
    </source>
</evidence>
<name>A0AAJ7E1H3_9HYME</name>
<dbReference type="SMART" id="SM00549">
    <property type="entry name" value="TAFH"/>
    <property type="match status" value="1"/>
</dbReference>
<comment type="subcellular location">
    <subcellularLocation>
        <location evidence="1">Nucleus</location>
    </subcellularLocation>
</comment>
<dbReference type="InterPro" id="IPR037249">
    <property type="entry name" value="TAFH/NHR1_dom_sf"/>
</dbReference>
<proteinExistence type="predicted"/>
<dbReference type="GO" id="GO:0006351">
    <property type="term" value="P:DNA-templated transcription"/>
    <property type="evidence" value="ECO:0007669"/>
    <property type="project" value="InterPro"/>
</dbReference>
<sequence length="279" mass="29133">MKVEGGGVATSSAVLHKIKVKEEAKECCSSVLQQPAPSLSAGPSSSPPRVTTGLAIGAIATITIGSGCGEIAAAVAKQSAEPFPVDLDLKSRPAKAQGAARDPSGPDSRCSSSPSPSSSPGPQQQIRIQHSQSQQQQQQPTRVASSSSSGRSGDSDDQAPLQSVKSEREATEERPRDKTGTGGGRRLAGILATHTRLKRLLGTLVHFAMDISSDTGEAVRALVLGLLSGSMSAEEFHSALQEATNFPLRGFVLPYLKHTLPPLQRDLSAAARADNQRRN</sequence>
<dbReference type="Pfam" id="PF07531">
    <property type="entry name" value="TAFH"/>
    <property type="match status" value="1"/>
</dbReference>
<accession>A0AAJ7E1H3</accession>
<dbReference type="Gene3D" id="1.20.120.1110">
    <property type="entry name" value="TAFH/NHR1 domain"/>
    <property type="match status" value="1"/>
</dbReference>
<keyword evidence="4" id="KW-0539">Nucleus</keyword>
<protein>
    <submittedName>
        <fullName evidence="8">Protein CBFA2T3-like</fullName>
    </submittedName>
</protein>
<dbReference type="InterPro" id="IPR013289">
    <property type="entry name" value="CBFA2T1/2/3"/>
</dbReference>
<feature type="domain" description="TAFH" evidence="6">
    <location>
        <begin position="188"/>
        <end position="279"/>
    </location>
</feature>
<evidence type="ECO:0000256" key="1">
    <source>
        <dbReference type="ARBA" id="ARBA00004123"/>
    </source>
</evidence>
<gene>
    <name evidence="8" type="primary">LOC105367390</name>
</gene>
<dbReference type="InterPro" id="IPR003894">
    <property type="entry name" value="TAFH_NHR1"/>
</dbReference>
<evidence type="ECO:0000256" key="4">
    <source>
        <dbReference type="ARBA" id="ARBA00023242"/>
    </source>
</evidence>
<dbReference type="PROSITE" id="PS51119">
    <property type="entry name" value="TAFH"/>
    <property type="match status" value="1"/>
</dbReference>
<reference evidence="8" key="1">
    <citation type="submission" date="2025-08" db="UniProtKB">
        <authorList>
            <consortium name="RefSeq"/>
        </authorList>
    </citation>
    <scope>IDENTIFICATION</scope>
</reference>
<dbReference type="SUPFAM" id="SSF158553">
    <property type="entry name" value="TAFH domain-like"/>
    <property type="match status" value="1"/>
</dbReference>
<evidence type="ECO:0000259" key="6">
    <source>
        <dbReference type="PROSITE" id="PS51119"/>
    </source>
</evidence>
<dbReference type="RefSeq" id="XP_011504387.1">
    <property type="nucleotide sequence ID" value="XM_011506085.1"/>
</dbReference>
<dbReference type="GO" id="GO:0003714">
    <property type="term" value="F:transcription corepressor activity"/>
    <property type="evidence" value="ECO:0007669"/>
    <property type="project" value="InterPro"/>
</dbReference>
<keyword evidence="3" id="KW-0804">Transcription</keyword>
<dbReference type="KEGG" id="csol:105367390"/>
<evidence type="ECO:0000256" key="2">
    <source>
        <dbReference type="ARBA" id="ARBA00023015"/>
    </source>
</evidence>
<feature type="compositionally biased region" description="Low complexity" evidence="5">
    <location>
        <begin position="101"/>
        <end position="152"/>
    </location>
</feature>
<evidence type="ECO:0000313" key="8">
    <source>
        <dbReference type="RefSeq" id="XP_011504387.1"/>
    </source>
</evidence>
<organism evidence="7 8">
    <name type="scientific">Ceratosolen solmsi marchali</name>
    <dbReference type="NCBI Taxonomy" id="326594"/>
    <lineage>
        <taxon>Eukaryota</taxon>
        <taxon>Metazoa</taxon>
        <taxon>Ecdysozoa</taxon>
        <taxon>Arthropoda</taxon>
        <taxon>Hexapoda</taxon>
        <taxon>Insecta</taxon>
        <taxon>Pterygota</taxon>
        <taxon>Neoptera</taxon>
        <taxon>Endopterygota</taxon>
        <taxon>Hymenoptera</taxon>
        <taxon>Apocrita</taxon>
        <taxon>Proctotrupomorpha</taxon>
        <taxon>Chalcidoidea</taxon>
        <taxon>Agaonidae</taxon>
        <taxon>Agaoninae</taxon>
        <taxon>Ceratosolen</taxon>
    </lineage>
</organism>
<evidence type="ECO:0000256" key="3">
    <source>
        <dbReference type="ARBA" id="ARBA00023163"/>
    </source>
</evidence>
<dbReference type="PANTHER" id="PTHR10379">
    <property type="entry name" value="MTG8 ETO EIGHT TWENTY ONE PROTEIN"/>
    <property type="match status" value="1"/>
</dbReference>
<dbReference type="GO" id="GO:0005634">
    <property type="term" value="C:nucleus"/>
    <property type="evidence" value="ECO:0007669"/>
    <property type="project" value="UniProtKB-SubCell"/>
</dbReference>
<feature type="compositionally biased region" description="Basic and acidic residues" evidence="5">
    <location>
        <begin position="165"/>
        <end position="179"/>
    </location>
</feature>
<evidence type="ECO:0000313" key="7">
    <source>
        <dbReference type="Proteomes" id="UP000695007"/>
    </source>
</evidence>
<dbReference type="PANTHER" id="PTHR10379:SF14">
    <property type="entry name" value="NERVY, ISOFORM D"/>
    <property type="match status" value="1"/>
</dbReference>
<dbReference type="GeneID" id="105367390"/>
<keyword evidence="7" id="KW-1185">Reference proteome</keyword>
<feature type="region of interest" description="Disordered" evidence="5">
    <location>
        <begin position="92"/>
        <end position="187"/>
    </location>
</feature>
<dbReference type="Proteomes" id="UP000695007">
    <property type="component" value="Unplaced"/>
</dbReference>